<gene>
    <name evidence="3" type="ORF">K432DRAFT_472667</name>
</gene>
<evidence type="ECO:0000313" key="4">
    <source>
        <dbReference type="Proteomes" id="UP000250266"/>
    </source>
</evidence>
<evidence type="ECO:0000256" key="1">
    <source>
        <dbReference type="ARBA" id="ARBA00022741"/>
    </source>
</evidence>
<name>A0A8E2EE13_9PEZI</name>
<keyword evidence="1" id="KW-0547">Nucleotide-binding</keyword>
<dbReference type="InterPro" id="IPR043129">
    <property type="entry name" value="ATPase_NBD"/>
</dbReference>
<evidence type="ECO:0000256" key="2">
    <source>
        <dbReference type="ARBA" id="ARBA00022840"/>
    </source>
</evidence>
<dbReference type="Gene3D" id="3.30.420.40">
    <property type="match status" value="2"/>
</dbReference>
<dbReference type="PANTHER" id="PTHR14187:SF82">
    <property type="entry name" value="FAMILY CHAPERONE, PUTATIVE (AFU_ORTHOLOGUE AFUA_7G08575)-RELATED"/>
    <property type="match status" value="1"/>
</dbReference>
<dbReference type="Gene3D" id="3.90.640.10">
    <property type="entry name" value="Actin, Chain A, domain 4"/>
    <property type="match status" value="1"/>
</dbReference>
<sequence>MPDNRLVIGLDYGTTFTGVAFCEATSDNTPIDNIQVVHDWPGVHGQLGTKEKVPSEISYSAAQNGKVLWGSLIPPQAQRQVWTKLELDGQKRGDELKMLLELLTGIGNLDLTRFADKGGPPAYPGKDPVDIVADYLSHVKGQLIKNLERTYPGVYLTMPIDLVITVPAVWSDRAKDRTFRAVAKAGFDEKSFPNLRETIMVTEPEAAAIYVLKTMKGGKQGEDVVVGDCFVLCDAGGGTVDLISYRVKTITPTFTIEEAAIGTGEKCGGSFVDRSFTQWLEKKLGTSDYKKIADNPAGEHDQHIIEPKMGRLMQAFLTAKTSFSGEEDEEHILPLPAPLNQIDDPDRGIECGEIRVTSDDLKEMFDPCVERTCALIAGQIEQVQRVGSQVKYVFLVGGFGKSAYMFDKVRKFAKAKGINTIQPTMAWSAVVRGAVARGLESKGSDLIYLRKCRRHYGTPASEPFSAFRHSEEDAYIDEHDGEKYAKGQMSWLIKKGDPLLSSQARHAEIELYRTFDTSESRVFKARLVACDEDIAPRRYAEDSAYNVTILSADLSSVPEHKFQLAQSGPYGKPYFIANFKINISLESNLKFWLTFNGQEYGSVTTQYE</sequence>
<dbReference type="Proteomes" id="UP000250266">
    <property type="component" value="Unassembled WGS sequence"/>
</dbReference>
<accession>A0A8E2EE13</accession>
<dbReference type="CDD" id="cd10170">
    <property type="entry name" value="ASKHA_NBD_HSP70"/>
    <property type="match status" value="1"/>
</dbReference>
<dbReference type="GO" id="GO:0005524">
    <property type="term" value="F:ATP binding"/>
    <property type="evidence" value="ECO:0007669"/>
    <property type="project" value="UniProtKB-KW"/>
</dbReference>
<keyword evidence="4" id="KW-1185">Reference proteome</keyword>
<keyword evidence="2" id="KW-0067">ATP-binding</keyword>
<dbReference type="OrthoDB" id="2963168at2759"/>
<dbReference type="AlphaFoldDB" id="A0A8E2EE13"/>
<dbReference type="SUPFAM" id="SSF53067">
    <property type="entry name" value="Actin-like ATPase domain"/>
    <property type="match status" value="2"/>
</dbReference>
<reference evidence="3 4" key="1">
    <citation type="journal article" date="2016" name="Nat. Commun.">
        <title>Ectomycorrhizal ecology is imprinted in the genome of the dominant symbiotic fungus Cenococcum geophilum.</title>
        <authorList>
            <consortium name="DOE Joint Genome Institute"/>
            <person name="Peter M."/>
            <person name="Kohler A."/>
            <person name="Ohm R.A."/>
            <person name="Kuo A."/>
            <person name="Krutzmann J."/>
            <person name="Morin E."/>
            <person name="Arend M."/>
            <person name="Barry K.W."/>
            <person name="Binder M."/>
            <person name="Choi C."/>
            <person name="Clum A."/>
            <person name="Copeland A."/>
            <person name="Grisel N."/>
            <person name="Haridas S."/>
            <person name="Kipfer T."/>
            <person name="LaButti K."/>
            <person name="Lindquist E."/>
            <person name="Lipzen A."/>
            <person name="Maire R."/>
            <person name="Meier B."/>
            <person name="Mihaltcheva S."/>
            <person name="Molinier V."/>
            <person name="Murat C."/>
            <person name="Poggeler S."/>
            <person name="Quandt C.A."/>
            <person name="Sperisen C."/>
            <person name="Tritt A."/>
            <person name="Tisserant E."/>
            <person name="Crous P.W."/>
            <person name="Henrissat B."/>
            <person name="Nehls U."/>
            <person name="Egli S."/>
            <person name="Spatafora J.W."/>
            <person name="Grigoriev I.V."/>
            <person name="Martin F.M."/>
        </authorList>
    </citation>
    <scope>NUCLEOTIDE SEQUENCE [LARGE SCALE GENOMIC DNA]</scope>
    <source>
        <strain evidence="3 4">CBS 459.81</strain>
    </source>
</reference>
<dbReference type="PANTHER" id="PTHR14187">
    <property type="entry name" value="ALPHA KINASE/ELONGATION FACTOR 2 KINASE"/>
    <property type="match status" value="1"/>
</dbReference>
<dbReference type="Pfam" id="PF00012">
    <property type="entry name" value="HSP70"/>
    <property type="match status" value="1"/>
</dbReference>
<organism evidence="3 4">
    <name type="scientific">Lepidopterella palustris CBS 459.81</name>
    <dbReference type="NCBI Taxonomy" id="1314670"/>
    <lineage>
        <taxon>Eukaryota</taxon>
        <taxon>Fungi</taxon>
        <taxon>Dikarya</taxon>
        <taxon>Ascomycota</taxon>
        <taxon>Pezizomycotina</taxon>
        <taxon>Dothideomycetes</taxon>
        <taxon>Pleosporomycetidae</taxon>
        <taxon>Mytilinidiales</taxon>
        <taxon>Argynnaceae</taxon>
        <taxon>Lepidopterella</taxon>
    </lineage>
</organism>
<protein>
    <submittedName>
        <fullName evidence="3">Actin-like ATPase domain-containing protein</fullName>
    </submittedName>
</protein>
<evidence type="ECO:0000313" key="3">
    <source>
        <dbReference type="EMBL" id="OCK82312.1"/>
    </source>
</evidence>
<dbReference type="InterPro" id="IPR013126">
    <property type="entry name" value="Hsp_70_fam"/>
</dbReference>
<dbReference type="GO" id="GO:0140662">
    <property type="term" value="F:ATP-dependent protein folding chaperone"/>
    <property type="evidence" value="ECO:0007669"/>
    <property type="project" value="InterPro"/>
</dbReference>
<proteinExistence type="predicted"/>
<dbReference type="EMBL" id="KV744892">
    <property type="protein sequence ID" value="OCK82312.1"/>
    <property type="molecule type" value="Genomic_DNA"/>
</dbReference>